<dbReference type="InterPro" id="IPR000192">
    <property type="entry name" value="Aminotrans_V_dom"/>
</dbReference>
<dbReference type="AlphaFoldDB" id="A0A8B1NUK7"/>
<protein>
    <submittedName>
        <fullName evidence="2">Aminotransferase class V-fold PLP-dependent enzyme</fullName>
    </submittedName>
</protein>
<dbReference type="EMBL" id="CP072931">
    <property type="protein sequence ID" value="QTZ91312.1"/>
    <property type="molecule type" value="Genomic_DNA"/>
</dbReference>
<proteinExistence type="predicted"/>
<dbReference type="KEGG" id="sauh:SU9_007380"/>
<dbReference type="Gene3D" id="3.90.1150.10">
    <property type="entry name" value="Aspartate Aminotransferase, domain 1"/>
    <property type="match status" value="1"/>
</dbReference>
<keyword evidence="2" id="KW-0808">Transferase</keyword>
<accession>A0A8B1NUK7</accession>
<dbReference type="Proteomes" id="UP000009036">
    <property type="component" value="Chromosome"/>
</dbReference>
<dbReference type="SUPFAM" id="SSF53383">
    <property type="entry name" value="PLP-dependent transferases"/>
    <property type="match status" value="1"/>
</dbReference>
<dbReference type="Gene3D" id="3.40.640.10">
    <property type="entry name" value="Type I PLP-dependent aspartate aminotransferase-like (Major domain)"/>
    <property type="match status" value="1"/>
</dbReference>
<evidence type="ECO:0000259" key="1">
    <source>
        <dbReference type="Pfam" id="PF00266"/>
    </source>
</evidence>
<evidence type="ECO:0000313" key="3">
    <source>
        <dbReference type="Proteomes" id="UP000009036"/>
    </source>
</evidence>
<gene>
    <name evidence="2" type="ORF">SU9_007380</name>
</gene>
<organism evidence="2 3">
    <name type="scientific">Streptomyces auratus AGR0001</name>
    <dbReference type="NCBI Taxonomy" id="1160718"/>
    <lineage>
        <taxon>Bacteria</taxon>
        <taxon>Bacillati</taxon>
        <taxon>Actinomycetota</taxon>
        <taxon>Actinomycetes</taxon>
        <taxon>Kitasatosporales</taxon>
        <taxon>Streptomycetaceae</taxon>
        <taxon>Streptomyces</taxon>
    </lineage>
</organism>
<dbReference type="InterPro" id="IPR015422">
    <property type="entry name" value="PyrdxlP-dep_Trfase_small"/>
</dbReference>
<dbReference type="InterPro" id="IPR015421">
    <property type="entry name" value="PyrdxlP-dep_Trfase_major"/>
</dbReference>
<keyword evidence="3" id="KW-1185">Reference proteome</keyword>
<keyword evidence="2" id="KW-0032">Aminotransferase</keyword>
<dbReference type="InterPro" id="IPR015424">
    <property type="entry name" value="PyrdxlP-dep_Trfase"/>
</dbReference>
<reference evidence="2" key="1">
    <citation type="journal article" date="2012" name="J. Bacteriol.">
        <title>Genome Sequence of Streptomyces auratus Strain AGR0001, a Phoslactomycin-Producing Actinomycete.</title>
        <authorList>
            <person name="Han X."/>
            <person name="Li M."/>
            <person name="Ding Z."/>
            <person name="Zhao J."/>
            <person name="Ji K."/>
            <person name="Wen M."/>
            <person name="Lu T."/>
        </authorList>
    </citation>
    <scope>NUCLEOTIDE SEQUENCE</scope>
    <source>
        <strain evidence="2">AGR0001</strain>
    </source>
</reference>
<dbReference type="GO" id="GO:0008483">
    <property type="term" value="F:transaminase activity"/>
    <property type="evidence" value="ECO:0007669"/>
    <property type="project" value="UniProtKB-KW"/>
</dbReference>
<sequence length="365" mass="37849">MDGPTITDHSGGMQRREPLGGAEFAPETTYLNSASSGLLPARSAAALRAALDESASYGTMGRDYFAAASASRAAFARLMGVPAERVAVGSSVAVQSAFVAASLPADAEVLAPEGDFSSLVNPLAARPGLTLRTVPLEALADEVRPGTALVAFSAVQSRDGRIADLAAVREAARAHGARTYLDATQAAGWLPLRAADFDFVVAGAFKWLLCPRGTTFMAFGGELGAGAPWPAAPHAGWVAGEDLDASNYGLIRPAATARRFDEPHAFYSYVGAEQSLALIDELGVDTIHAHNTALAAHYRAGLAERGLTPVSAPGSAIVSTPGLTDAEHRLSEAGVRISVRGGLLRAAFHLYNSTDDVERLLSLLG</sequence>
<feature type="domain" description="Aminotransferase class V" evidence="1">
    <location>
        <begin position="30"/>
        <end position="359"/>
    </location>
</feature>
<dbReference type="PANTHER" id="PTHR43586">
    <property type="entry name" value="CYSTEINE DESULFURASE"/>
    <property type="match status" value="1"/>
</dbReference>
<evidence type="ECO:0000313" key="2">
    <source>
        <dbReference type="EMBL" id="QTZ91312.1"/>
    </source>
</evidence>
<dbReference type="PANTHER" id="PTHR43586:SF21">
    <property type="entry name" value="PYRIDOXAL PHOSPHATE (PLP)-DEPENDENT ASPARTATE AMINOTRANSFERASE SUPERFAMILY"/>
    <property type="match status" value="1"/>
</dbReference>
<name>A0A8B1NUK7_9ACTN</name>
<dbReference type="Pfam" id="PF00266">
    <property type="entry name" value="Aminotran_5"/>
    <property type="match status" value="1"/>
</dbReference>
<reference evidence="2" key="2">
    <citation type="submission" date="2021-04" db="EMBL/GenBank/DDBJ databases">
        <authorList>
            <person name="Wen M.-L."/>
            <person name="Han X.-L."/>
            <person name="Xiong J."/>
        </authorList>
    </citation>
    <scope>NUCLEOTIDE SEQUENCE</scope>
    <source>
        <strain evidence="2">AGR0001</strain>
    </source>
</reference>